<dbReference type="EMBL" id="CP016397">
    <property type="protein sequence ID" value="ASQ45782.1"/>
    <property type="molecule type" value="Genomic_DNA"/>
</dbReference>
<evidence type="ECO:0000256" key="3">
    <source>
        <dbReference type="ARBA" id="ARBA00022475"/>
    </source>
</evidence>
<dbReference type="GO" id="GO:0015627">
    <property type="term" value="C:type II protein secretion system complex"/>
    <property type="evidence" value="ECO:0007669"/>
    <property type="project" value="InterPro"/>
</dbReference>
<gene>
    <name evidence="11" type="primary">gspH</name>
    <name evidence="11" type="ORF">clem_06135</name>
</gene>
<dbReference type="Gene3D" id="3.55.40.10">
    <property type="entry name" value="minor pseudopilin epsh domain"/>
    <property type="match status" value="1"/>
</dbReference>
<dbReference type="GO" id="GO:0015628">
    <property type="term" value="P:protein secretion by the type II secretion system"/>
    <property type="evidence" value="ECO:0007669"/>
    <property type="project" value="InterPro"/>
</dbReference>
<dbReference type="KEGG" id="lcd:clem_06135"/>
<evidence type="ECO:0000256" key="1">
    <source>
        <dbReference type="ARBA" id="ARBA00004377"/>
    </source>
</evidence>
<keyword evidence="8 10" id="KW-0472">Membrane</keyword>
<evidence type="ECO:0000256" key="6">
    <source>
        <dbReference type="ARBA" id="ARBA00022692"/>
    </source>
</evidence>
<evidence type="ECO:0000256" key="4">
    <source>
        <dbReference type="ARBA" id="ARBA00022481"/>
    </source>
</evidence>
<reference evidence="12" key="1">
    <citation type="submission" date="2016-07" db="EMBL/GenBank/DDBJ databases">
        <authorList>
            <person name="Florea S."/>
            <person name="Webb J.S."/>
            <person name="Jaromczyk J."/>
            <person name="Schardl C.L."/>
        </authorList>
    </citation>
    <scope>NUCLEOTIDE SEQUENCE [LARGE SCALE GENOMIC DNA]</scope>
    <source>
        <strain evidence="12">CDC-D5610</strain>
    </source>
</reference>
<name>A0A222P1Q1_9GAMM</name>
<dbReference type="InterPro" id="IPR002416">
    <property type="entry name" value="T2SS_protein-GspH"/>
</dbReference>
<proteinExistence type="predicted"/>
<dbReference type="PROSITE" id="PS00409">
    <property type="entry name" value="PROKAR_NTER_METHYL"/>
    <property type="match status" value="1"/>
</dbReference>
<keyword evidence="6 10" id="KW-0812">Transmembrane</keyword>
<dbReference type="GO" id="GO:0005886">
    <property type="term" value="C:plasma membrane"/>
    <property type="evidence" value="ECO:0007669"/>
    <property type="project" value="UniProtKB-SubCell"/>
</dbReference>
<keyword evidence="12" id="KW-1185">Reference proteome</keyword>
<comment type="subcellular location">
    <subcellularLocation>
        <location evidence="1">Cell inner membrane</location>
        <topology evidence="1">Single-pass membrane protein</topology>
    </subcellularLocation>
</comment>
<dbReference type="OrthoDB" id="5649665at2"/>
<dbReference type="Pfam" id="PF07963">
    <property type="entry name" value="N_methyl"/>
    <property type="match status" value="1"/>
</dbReference>
<dbReference type="NCBIfam" id="TIGR02532">
    <property type="entry name" value="IV_pilin_GFxxxE"/>
    <property type="match status" value="1"/>
</dbReference>
<protein>
    <recommendedName>
        <fullName evidence="2">Type II secretion system protein H</fullName>
    </recommendedName>
    <alternativeName>
        <fullName evidence="9">General secretion pathway protein H</fullName>
    </alternativeName>
</protein>
<evidence type="ECO:0000313" key="12">
    <source>
        <dbReference type="Proteomes" id="UP000201728"/>
    </source>
</evidence>
<evidence type="ECO:0000256" key="8">
    <source>
        <dbReference type="ARBA" id="ARBA00023136"/>
    </source>
</evidence>
<keyword evidence="4" id="KW-0488">Methylation</keyword>
<keyword evidence="3" id="KW-1003">Cell membrane</keyword>
<evidence type="ECO:0000256" key="5">
    <source>
        <dbReference type="ARBA" id="ARBA00022519"/>
    </source>
</evidence>
<dbReference type="RefSeq" id="WP_094090808.1">
    <property type="nucleotide sequence ID" value="NZ_CP016397.1"/>
</dbReference>
<dbReference type="InterPro" id="IPR049875">
    <property type="entry name" value="TypeII_GspH"/>
</dbReference>
<dbReference type="SUPFAM" id="SSF54523">
    <property type="entry name" value="Pili subunits"/>
    <property type="match status" value="1"/>
</dbReference>
<dbReference type="InterPro" id="IPR045584">
    <property type="entry name" value="Pilin-like"/>
</dbReference>
<evidence type="ECO:0000313" key="11">
    <source>
        <dbReference type="EMBL" id="ASQ45782.1"/>
    </source>
</evidence>
<feature type="transmembrane region" description="Helical" evidence="10">
    <location>
        <begin position="6"/>
        <end position="29"/>
    </location>
</feature>
<dbReference type="Proteomes" id="UP000201728">
    <property type="component" value="Chromosome"/>
</dbReference>
<accession>A0A222P1Q1</accession>
<sequence length="158" mass="17868">MHAKGFTLIEILVVLIIIGITISFALLAFGDFGASRRVIITAEQFANYIKLLQHRAIIEMKPFGVSVNQDRYQTFRFEHDIWKPMSERSIFHTQTFPNNLVMKFQNPKNNRQSPDIIISASGDMTAFTLYFGTTQKPKLATLVGNHNGQIALVLPQVS</sequence>
<dbReference type="AlphaFoldDB" id="A0A222P1Q1"/>
<evidence type="ECO:0000256" key="2">
    <source>
        <dbReference type="ARBA" id="ARBA00021549"/>
    </source>
</evidence>
<dbReference type="PRINTS" id="PR00885">
    <property type="entry name" value="BCTERIALGSPH"/>
</dbReference>
<keyword evidence="5" id="KW-0997">Cell inner membrane</keyword>
<organism evidence="11 12">
    <name type="scientific">Legionella clemsonensis</name>
    <dbReference type="NCBI Taxonomy" id="1867846"/>
    <lineage>
        <taxon>Bacteria</taxon>
        <taxon>Pseudomonadati</taxon>
        <taxon>Pseudomonadota</taxon>
        <taxon>Gammaproteobacteria</taxon>
        <taxon>Legionellales</taxon>
        <taxon>Legionellaceae</taxon>
        <taxon>Legionella</taxon>
    </lineage>
</organism>
<evidence type="ECO:0000256" key="9">
    <source>
        <dbReference type="ARBA" id="ARBA00030775"/>
    </source>
</evidence>
<dbReference type="InterPro" id="IPR012902">
    <property type="entry name" value="N_methyl_site"/>
</dbReference>
<keyword evidence="7 10" id="KW-1133">Transmembrane helix</keyword>
<dbReference type="NCBIfam" id="TIGR01708">
    <property type="entry name" value="typeII_sec_gspH"/>
    <property type="match status" value="1"/>
</dbReference>
<evidence type="ECO:0000256" key="10">
    <source>
        <dbReference type="SAM" id="Phobius"/>
    </source>
</evidence>
<evidence type="ECO:0000256" key="7">
    <source>
        <dbReference type="ARBA" id="ARBA00022989"/>
    </source>
</evidence>